<dbReference type="Proteomes" id="UP001597180">
    <property type="component" value="Unassembled WGS sequence"/>
</dbReference>
<evidence type="ECO:0000313" key="1">
    <source>
        <dbReference type="EMBL" id="MFD1219763.1"/>
    </source>
</evidence>
<evidence type="ECO:0000313" key="2">
    <source>
        <dbReference type="Proteomes" id="UP001597180"/>
    </source>
</evidence>
<dbReference type="Gene3D" id="3.20.20.80">
    <property type="entry name" value="Glycosidases"/>
    <property type="match status" value="1"/>
</dbReference>
<accession>A0ABW3UGE8</accession>
<proteinExistence type="predicted"/>
<comment type="caution">
    <text evidence="1">The sequence shown here is derived from an EMBL/GenBank/DDBJ whole genome shotgun (WGS) entry which is preliminary data.</text>
</comment>
<protein>
    <submittedName>
        <fullName evidence="1">N-acyl-D-glucosamine 2-epimerase</fullName>
    </submittedName>
</protein>
<dbReference type="RefSeq" id="WP_345594671.1">
    <property type="nucleotide sequence ID" value="NZ_BAABJG010000055.1"/>
</dbReference>
<organism evidence="1 2">
    <name type="scientific">Paenibacillus vulneris</name>
    <dbReference type="NCBI Taxonomy" id="1133364"/>
    <lineage>
        <taxon>Bacteria</taxon>
        <taxon>Bacillati</taxon>
        <taxon>Bacillota</taxon>
        <taxon>Bacilli</taxon>
        <taxon>Bacillales</taxon>
        <taxon>Paenibacillaceae</taxon>
        <taxon>Paenibacillus</taxon>
    </lineage>
</organism>
<keyword evidence="2" id="KW-1185">Reference proteome</keyword>
<dbReference type="EMBL" id="JBHTLU010000012">
    <property type="protein sequence ID" value="MFD1219763.1"/>
    <property type="molecule type" value="Genomic_DNA"/>
</dbReference>
<name>A0ABW3UGE8_9BACL</name>
<gene>
    <name evidence="1" type="ORF">ACFQ4B_06520</name>
</gene>
<sequence length="450" mass="51849">MKNMLGPSIQVDPTFPYYRDRSPQSVADELWIAGYRVVRYFVTDETQVNDQLLKKLRDRGFAVWATVLGNGTYTTAHLPDDWPEWQMTLLKPVNDGYYRLSPFSYRYVAWKKQALARLVRTYPFDGLEIAEPYFPEWNGLSSSVYGDVGPYARAAFKQQYGSDIPDFKYASSPLYYKKNPILYRQWVEFRVHAVNHFLFELINGTHGVREARPDIRIATWSLGIDAGPDSVQKLREYQGIDANSMIAYVRPDVHFIQTHWPDWMRWMLPADYIQRYEPFTSRIRAQFPSLPLGIQTDIGSLKNMRRSREWLWKFAETAAKLGYASWTAYEYHLGKYMYDEPPKAVSAGRIGQEQVLVRFTKRIDEKSAASAGPYVVYVHGQPANDIQVSVKEVDGNHLWLHSSNFPKGLFQLSIPAIQDTPQLWLFPAKKGNLSHVPCFVTVGGAAQEND</sequence>
<reference evidence="2" key="1">
    <citation type="journal article" date="2019" name="Int. J. Syst. Evol. Microbiol.">
        <title>The Global Catalogue of Microorganisms (GCM) 10K type strain sequencing project: providing services to taxonomists for standard genome sequencing and annotation.</title>
        <authorList>
            <consortium name="The Broad Institute Genomics Platform"/>
            <consortium name="The Broad Institute Genome Sequencing Center for Infectious Disease"/>
            <person name="Wu L."/>
            <person name="Ma J."/>
        </authorList>
    </citation>
    <scope>NUCLEOTIDE SEQUENCE [LARGE SCALE GENOMIC DNA]</scope>
    <source>
        <strain evidence="2">CCUG 53270</strain>
    </source>
</reference>